<dbReference type="Proteomes" id="UP001164743">
    <property type="component" value="Chromosome 3A"/>
</dbReference>
<sequence length="423" mass="46880">MTFTALVLFFVHFSSATTAFPEVTLPVSHSTCPTSVSKFLNTNLPNDFPTSGEYDKTGLTGSEPGTGSSADIRFMEKGLHNPDVRQKPQPTIPNSSVKREICVEKGELNAELSGIAADADKLINSFALKLSTADRMLKQEQRWEEIGKTNYRSEVSQPPQQTKSLAGRPTEQHADKSTVCHIKKQRRTRGKEPVSGPELSYFDEKTLHIKAEALEACKKIDSMMAQKKIEIQRLYSHGCRSTSSGKTINGLPVIIMEAPESLPDGGKHYNANIKLLLRATLQFCSARECIKPFFVKISFIQGALYACHARFCEKGLVHLLGENSEDLDGLLGWYYGLIFEDTSEHLPLLGPARLTPQKTFSEAQVVLYNALLDPPRISVSKACQAALELMEIRYQEALSKLSLPHIPISFQDCKELACKVLCS</sequence>
<reference evidence="3" key="1">
    <citation type="submission" date="2022-10" db="EMBL/GenBank/DDBJ databases">
        <title>Puccinia triticina Genome sequencing and assembly.</title>
        <authorList>
            <person name="Li C."/>
        </authorList>
    </citation>
    <scope>NUCLEOTIDE SEQUENCE</scope>
    <source>
        <strain evidence="3">Pt15</strain>
    </source>
</reference>
<evidence type="ECO:0000256" key="1">
    <source>
        <dbReference type="SAM" id="MobiDB-lite"/>
    </source>
</evidence>
<proteinExistence type="predicted"/>
<dbReference type="RefSeq" id="XP_053018857.1">
    <property type="nucleotide sequence ID" value="XM_053167662.1"/>
</dbReference>
<dbReference type="GeneID" id="77808557"/>
<accession>A0ABY7CFN5</accession>
<feature type="compositionally biased region" description="Polar residues" evidence="1">
    <location>
        <begin position="151"/>
        <end position="164"/>
    </location>
</feature>
<dbReference type="EMBL" id="CP110423">
    <property type="protein sequence ID" value="WAQ83302.1"/>
    <property type="molecule type" value="Genomic_DNA"/>
</dbReference>
<organism evidence="3 4">
    <name type="scientific">Puccinia triticina</name>
    <dbReference type="NCBI Taxonomy" id="208348"/>
    <lineage>
        <taxon>Eukaryota</taxon>
        <taxon>Fungi</taxon>
        <taxon>Dikarya</taxon>
        <taxon>Basidiomycota</taxon>
        <taxon>Pucciniomycotina</taxon>
        <taxon>Pucciniomycetes</taxon>
        <taxon>Pucciniales</taxon>
        <taxon>Pucciniaceae</taxon>
        <taxon>Puccinia</taxon>
    </lineage>
</organism>
<feature type="region of interest" description="Disordered" evidence="1">
    <location>
        <begin position="151"/>
        <end position="197"/>
    </location>
</feature>
<evidence type="ECO:0000256" key="2">
    <source>
        <dbReference type="SAM" id="SignalP"/>
    </source>
</evidence>
<feature type="chain" id="PRO_5045504790" evidence="2">
    <location>
        <begin position="20"/>
        <end position="423"/>
    </location>
</feature>
<name>A0ABY7CFN5_9BASI</name>
<keyword evidence="2" id="KW-0732">Signal</keyword>
<evidence type="ECO:0000313" key="4">
    <source>
        <dbReference type="Proteomes" id="UP001164743"/>
    </source>
</evidence>
<gene>
    <name evidence="3" type="ORF">PtA15_3A671</name>
</gene>
<evidence type="ECO:0000313" key="3">
    <source>
        <dbReference type="EMBL" id="WAQ83302.1"/>
    </source>
</evidence>
<keyword evidence="4" id="KW-1185">Reference proteome</keyword>
<feature type="signal peptide" evidence="2">
    <location>
        <begin position="1"/>
        <end position="19"/>
    </location>
</feature>
<protein>
    <submittedName>
        <fullName evidence="3">Uncharacterized protein</fullName>
    </submittedName>
</protein>